<dbReference type="SMART" id="SM00954">
    <property type="entry name" value="RelA_SpoT"/>
    <property type="match status" value="1"/>
</dbReference>
<evidence type="ECO:0000259" key="1">
    <source>
        <dbReference type="SMART" id="SM00954"/>
    </source>
</evidence>
<proteinExistence type="predicted"/>
<dbReference type="EMBL" id="MIQH01000530">
    <property type="protein sequence ID" value="OIR24750.1"/>
    <property type="molecule type" value="Genomic_DNA"/>
</dbReference>
<dbReference type="PANTHER" id="PTHR47837:SF1">
    <property type="entry name" value="GTP PYROPHOSPHOKINASE YJBM"/>
    <property type="match status" value="1"/>
</dbReference>
<dbReference type="InterPro" id="IPR052366">
    <property type="entry name" value="GTP_Pyrophosphokinase"/>
</dbReference>
<evidence type="ECO:0000313" key="3">
    <source>
        <dbReference type="Proteomes" id="UP000182798"/>
    </source>
</evidence>
<dbReference type="Pfam" id="PF04607">
    <property type="entry name" value="RelA_SpoT"/>
    <property type="match status" value="1"/>
</dbReference>
<dbReference type="PANTHER" id="PTHR47837">
    <property type="entry name" value="GTP PYROPHOSPHOKINASE YJBM"/>
    <property type="match status" value="1"/>
</dbReference>
<dbReference type="OrthoDB" id="9789634at2"/>
<organism evidence="2 3">
    <name type="scientific">Bathymodiolus thermophilus thioautotrophic gill symbiont</name>
    <dbReference type="NCBI Taxonomy" id="2360"/>
    <lineage>
        <taxon>Bacteria</taxon>
        <taxon>Pseudomonadati</taxon>
        <taxon>Pseudomonadota</taxon>
        <taxon>Gammaproteobacteria</taxon>
        <taxon>sulfur-oxidizing symbionts</taxon>
    </lineage>
</organism>
<dbReference type="GO" id="GO:0015969">
    <property type="term" value="P:guanosine tetraphosphate metabolic process"/>
    <property type="evidence" value="ECO:0007669"/>
    <property type="project" value="InterPro"/>
</dbReference>
<dbReference type="Gene3D" id="3.30.460.10">
    <property type="entry name" value="Beta Polymerase, domain 2"/>
    <property type="match status" value="1"/>
</dbReference>
<dbReference type="AlphaFoldDB" id="A0A1J5U7E6"/>
<dbReference type="Proteomes" id="UP000182798">
    <property type="component" value="Unassembled WGS sequence"/>
</dbReference>
<comment type="caution">
    <text evidence="2">The sequence shown here is derived from an EMBL/GenBank/DDBJ whole genome shotgun (WGS) entry which is preliminary data.</text>
</comment>
<protein>
    <recommendedName>
        <fullName evidence="1">RelA/SpoT domain-containing protein</fullName>
    </recommendedName>
</protein>
<gene>
    <name evidence="2" type="ORF">BGC33_04460</name>
</gene>
<dbReference type="InterPro" id="IPR007685">
    <property type="entry name" value="RelA_SpoT"/>
</dbReference>
<dbReference type="CDD" id="cd05399">
    <property type="entry name" value="NT_Rel-Spo_like"/>
    <property type="match status" value="1"/>
</dbReference>
<sequence length="365" mass="43298">MITKSQINQTGCFLTKQSSAVSAHEADLILKYFRLIHQHPMSLFRHLIDRKLKKYKIDALVSQRLKRKPSIIKKLKIQKKMQLARMQDIGGLRIVVNSISEVNLIRDEIKKVESHRNFKFTYVNEKNYIKNPQESGYRSIHMVYKYEKNIPLEKQCRVEIQIRTKLQHSWATAVEVMGTFLNQSLKQSRGDSKYLDIFKKISKLFIILENKEVDYAFIKEVRQDIENIQLLEKLRSFSVVNQHLNSHAQGKYLLLKMNFRQRKIEIVYYSKAKFEQANNDYLKMESDNSNNQTIEIVLVSIQDVQKLSQYYPNYFMDTTEFIKNLELFFKIFDIQENISHPKDAIIKEESERTSKEILIKMIEKG</sequence>
<name>A0A1J5U7E6_9GAMM</name>
<evidence type="ECO:0000313" key="2">
    <source>
        <dbReference type="EMBL" id="OIR24750.1"/>
    </source>
</evidence>
<reference evidence="3" key="1">
    <citation type="submission" date="2016-09" db="EMBL/GenBank/DDBJ databases">
        <title>Genome Sequence of Bathymodiolus thermophilus sulfur-oxidizing gill endosymbiont.</title>
        <authorList>
            <person name="Ponnudurai R."/>
            <person name="Kleiner M."/>
            <person name="Sayavedra L."/>
            <person name="Thuermer A."/>
            <person name="Felbeck H."/>
            <person name="Schlueter R."/>
            <person name="Schweder T."/>
            <person name="Markert S."/>
        </authorList>
    </citation>
    <scope>NUCLEOTIDE SEQUENCE [LARGE SCALE GENOMIC DNA]</scope>
    <source>
        <strain evidence="3">BAT/CrabSpa'14</strain>
    </source>
</reference>
<accession>A0A1J5U7E6</accession>
<dbReference type="InterPro" id="IPR043519">
    <property type="entry name" value="NT_sf"/>
</dbReference>
<feature type="domain" description="RelA/SpoT" evidence="1">
    <location>
        <begin position="63"/>
        <end position="185"/>
    </location>
</feature>
<dbReference type="RefSeq" id="WP_071564239.1">
    <property type="nucleotide sequence ID" value="NZ_MIQH01000530.1"/>
</dbReference>
<dbReference type="SUPFAM" id="SSF81301">
    <property type="entry name" value="Nucleotidyltransferase"/>
    <property type="match status" value="1"/>
</dbReference>